<proteinExistence type="predicted"/>
<name>A0A2H1X3F2_SPOFR</name>
<gene>
    <name evidence="1" type="ORF">SFRICE_037342</name>
</gene>
<protein>
    <submittedName>
        <fullName evidence="1">SFRICE_037342</fullName>
    </submittedName>
</protein>
<evidence type="ECO:0000313" key="1">
    <source>
        <dbReference type="EMBL" id="SOQ59835.1"/>
    </source>
</evidence>
<reference evidence="1" key="1">
    <citation type="submission" date="2016-07" db="EMBL/GenBank/DDBJ databases">
        <authorList>
            <person name="Bretaudeau A."/>
        </authorList>
    </citation>
    <scope>NUCLEOTIDE SEQUENCE</scope>
    <source>
        <strain evidence="1">Rice</strain>
        <tissue evidence="1">Whole body</tissue>
    </source>
</reference>
<dbReference type="EMBL" id="ODYU01013144">
    <property type="protein sequence ID" value="SOQ59835.1"/>
    <property type="molecule type" value="Genomic_DNA"/>
</dbReference>
<dbReference type="AlphaFoldDB" id="A0A2H1X3F2"/>
<organism evidence="1">
    <name type="scientific">Spodoptera frugiperda</name>
    <name type="common">Fall armyworm</name>
    <dbReference type="NCBI Taxonomy" id="7108"/>
    <lineage>
        <taxon>Eukaryota</taxon>
        <taxon>Metazoa</taxon>
        <taxon>Ecdysozoa</taxon>
        <taxon>Arthropoda</taxon>
        <taxon>Hexapoda</taxon>
        <taxon>Insecta</taxon>
        <taxon>Pterygota</taxon>
        <taxon>Neoptera</taxon>
        <taxon>Endopterygota</taxon>
        <taxon>Lepidoptera</taxon>
        <taxon>Glossata</taxon>
        <taxon>Ditrysia</taxon>
        <taxon>Noctuoidea</taxon>
        <taxon>Noctuidae</taxon>
        <taxon>Amphipyrinae</taxon>
        <taxon>Spodoptera</taxon>
    </lineage>
</organism>
<sequence>MSKLSQISEHEKPPIIRAKLPTMIIVNPRAKIGGRKIPSENVMDEMEEEEDDTDLHFEIKTAPWHEQPILPPQPLPKFPLQISWSPSTLCFVLDEDQVTHRLWITNRCDRTIFFHCCGLWNDTVRLGASWCCFPRTRIWLPPGLRAALYVRATPRDIISPIPDGVTFMQIAAAHLRDNVTGYFSIPIKAKFLKYIPPPVAEGE</sequence>
<dbReference type="OrthoDB" id="5281227at2759"/>
<accession>A0A2H1X3F2</accession>